<organism evidence="1 2">
    <name type="scientific">Streptococcus mitis</name>
    <dbReference type="NCBI Taxonomy" id="28037"/>
    <lineage>
        <taxon>Bacteria</taxon>
        <taxon>Bacillati</taxon>
        <taxon>Bacillota</taxon>
        <taxon>Bacilli</taxon>
        <taxon>Lactobacillales</taxon>
        <taxon>Streptococcaceae</taxon>
        <taxon>Streptococcus</taxon>
        <taxon>Streptococcus mitis group</taxon>
    </lineage>
</organism>
<protein>
    <recommendedName>
        <fullName evidence="3">Triacylglycerol lipase</fullName>
    </recommendedName>
</protein>
<dbReference type="Proteomes" id="UP000028089">
    <property type="component" value="Unassembled WGS sequence"/>
</dbReference>
<evidence type="ECO:0000313" key="1">
    <source>
        <dbReference type="EMBL" id="KEQ45126.1"/>
    </source>
</evidence>
<gene>
    <name evidence="1" type="ORF">SK578_1223</name>
</gene>
<dbReference type="RefSeq" id="WP_042751200.1">
    <property type="nucleotide sequence ID" value="NZ_JPFY01000013.1"/>
</dbReference>
<comment type="caution">
    <text evidence="1">The sequence shown here is derived from an EMBL/GenBank/DDBJ whole genome shotgun (WGS) entry which is preliminary data.</text>
</comment>
<evidence type="ECO:0008006" key="3">
    <source>
        <dbReference type="Google" id="ProtNLM"/>
    </source>
</evidence>
<dbReference type="PATRIC" id="fig|28037.93.peg.1177"/>
<sequence length="426" mass="47703">MTFSYTDEQLNNLNQDYAVYSVNLEFAKRNGRTYVNSNLIENTSPDDLEKTNTITTSDGQEFRVVATKSDTETGFDGLAVAPIVNGEPDYKNVAVIAAGTDPDSPVNKQGPFTRDVYSAIVARQTYLSPQYKVADQFVKEIMEDSRYEVSQLSGYSQGSYMLKVGAKYHIPTTTFNAWFKYGALTLEEKEFIENNPAMFIDYRRKHDDVVRWNDSNHPERYTSPIDITNSMPNTIHWLDGTSHKIGDWEFDPVTGQVIDAKGGKPLISGVYRAYANSLRGMAHYKDLKSKWSSGGISSSEEIYLDAAQGSILSSSMATAARTGADEVSALAKIANQELQEIWSKIDFTSYTALAPYEVEILFASQGITQAQFIDTFQAETDQIVAKMNAPAQAFEQLDKQLQEVIEKTVATDTQFAKEFRQWKAEM</sequence>
<name>A0A081QQA3_STRMT</name>
<dbReference type="AlphaFoldDB" id="A0A081QQA3"/>
<dbReference type="EMBL" id="JPFY01000013">
    <property type="protein sequence ID" value="KEQ45126.1"/>
    <property type="molecule type" value="Genomic_DNA"/>
</dbReference>
<proteinExistence type="predicted"/>
<evidence type="ECO:0000313" key="2">
    <source>
        <dbReference type="Proteomes" id="UP000028089"/>
    </source>
</evidence>
<accession>A0A081QQA3</accession>
<reference evidence="1 2" key="1">
    <citation type="submission" date="2014-05" db="EMBL/GenBank/DDBJ databases">
        <authorList>
            <person name="Daugherty S.C."/>
            <person name="Tallon L.J."/>
            <person name="Sadzewicz L."/>
            <person name="Kilian M."/>
            <person name="Tettelin H."/>
        </authorList>
    </citation>
    <scope>NUCLEOTIDE SEQUENCE [LARGE SCALE GENOMIC DNA]</scope>
    <source>
        <strain evidence="1 2">SK578</strain>
    </source>
</reference>